<dbReference type="Gene3D" id="3.40.50.150">
    <property type="entry name" value="Vaccinia Virus protein VP39"/>
    <property type="match status" value="1"/>
</dbReference>
<accession>A0A1V9G5E1</accession>
<dbReference type="GO" id="GO:0008168">
    <property type="term" value="F:methyltransferase activity"/>
    <property type="evidence" value="ECO:0007669"/>
    <property type="project" value="UniProtKB-KW"/>
</dbReference>
<gene>
    <name evidence="2" type="ORF">A3860_14025</name>
</gene>
<keyword evidence="2" id="KW-0808">Transferase</keyword>
<reference evidence="2 3" key="1">
    <citation type="submission" date="2016-03" db="EMBL/GenBank/DDBJ databases">
        <title>Niastella vici sp. nov., isolated from farmland soil.</title>
        <authorList>
            <person name="Chen L."/>
            <person name="Wang D."/>
            <person name="Yang S."/>
            <person name="Wang G."/>
        </authorList>
    </citation>
    <scope>NUCLEOTIDE SEQUENCE [LARGE SCALE GENOMIC DNA]</scope>
    <source>
        <strain evidence="2 3">DJ57</strain>
    </source>
</reference>
<evidence type="ECO:0000259" key="1">
    <source>
        <dbReference type="Pfam" id="PF13847"/>
    </source>
</evidence>
<protein>
    <submittedName>
        <fullName evidence="2">Methyltransferase</fullName>
    </submittedName>
</protein>
<dbReference type="GO" id="GO:0032259">
    <property type="term" value="P:methylation"/>
    <property type="evidence" value="ECO:0007669"/>
    <property type="project" value="UniProtKB-KW"/>
</dbReference>
<feature type="domain" description="Methyltransferase" evidence="1">
    <location>
        <begin position="56"/>
        <end position="124"/>
    </location>
</feature>
<name>A0A1V9G5E1_9BACT</name>
<comment type="caution">
    <text evidence="2">The sequence shown here is derived from an EMBL/GenBank/DDBJ whole genome shotgun (WGS) entry which is preliminary data.</text>
</comment>
<dbReference type="RefSeq" id="WP_081145558.1">
    <property type="nucleotide sequence ID" value="NZ_LVYD01000013.1"/>
</dbReference>
<keyword evidence="2" id="KW-0489">Methyltransferase</keyword>
<sequence length="205" mass="23645">MDFTINTSSNSDTLDHWFNSDTQIHHLYPQSIQLLAVRHWTPLHIAKLVSQFLVPKEGVKVLDIGSGVGKFCLAGAYYKPGAIFYGVEQRKHLVAHAETARNILGLGNVYFLNQNLTQLDFKQYDHFYFYNSFYENLADTEKIDNTITCSPQLYDYYNKQLYKKLEEMPAGTRLATFHSLEGEIPSSYQVVEAYVGKLLKFWIKI</sequence>
<dbReference type="InterPro" id="IPR025714">
    <property type="entry name" value="Methyltranfer_dom"/>
</dbReference>
<dbReference type="Pfam" id="PF13847">
    <property type="entry name" value="Methyltransf_31"/>
    <property type="match status" value="1"/>
</dbReference>
<keyword evidence="3" id="KW-1185">Reference proteome</keyword>
<proteinExistence type="predicted"/>
<dbReference type="EMBL" id="LVYD01000013">
    <property type="protein sequence ID" value="OQP65718.1"/>
    <property type="molecule type" value="Genomic_DNA"/>
</dbReference>
<dbReference type="SUPFAM" id="SSF53335">
    <property type="entry name" value="S-adenosyl-L-methionine-dependent methyltransferases"/>
    <property type="match status" value="1"/>
</dbReference>
<evidence type="ECO:0000313" key="3">
    <source>
        <dbReference type="Proteomes" id="UP000192796"/>
    </source>
</evidence>
<dbReference type="Proteomes" id="UP000192796">
    <property type="component" value="Unassembled WGS sequence"/>
</dbReference>
<dbReference type="AlphaFoldDB" id="A0A1V9G5E1"/>
<organism evidence="2 3">
    <name type="scientific">Niastella vici</name>
    <dbReference type="NCBI Taxonomy" id="1703345"/>
    <lineage>
        <taxon>Bacteria</taxon>
        <taxon>Pseudomonadati</taxon>
        <taxon>Bacteroidota</taxon>
        <taxon>Chitinophagia</taxon>
        <taxon>Chitinophagales</taxon>
        <taxon>Chitinophagaceae</taxon>
        <taxon>Niastella</taxon>
    </lineage>
</organism>
<dbReference type="OrthoDB" id="962475at2"/>
<dbReference type="CDD" id="cd02440">
    <property type="entry name" value="AdoMet_MTases"/>
    <property type="match status" value="1"/>
</dbReference>
<dbReference type="InterPro" id="IPR029063">
    <property type="entry name" value="SAM-dependent_MTases_sf"/>
</dbReference>
<dbReference type="STRING" id="1703345.A3860_14025"/>
<evidence type="ECO:0000313" key="2">
    <source>
        <dbReference type="EMBL" id="OQP65718.1"/>
    </source>
</evidence>